<protein>
    <submittedName>
        <fullName evidence="1">Uncharacterized protein</fullName>
    </submittedName>
</protein>
<gene>
    <name evidence="1" type="ORF">NDU88_004324</name>
</gene>
<dbReference type="EMBL" id="JANPWB010000012">
    <property type="protein sequence ID" value="KAJ1116105.1"/>
    <property type="molecule type" value="Genomic_DNA"/>
</dbReference>
<evidence type="ECO:0000313" key="2">
    <source>
        <dbReference type="Proteomes" id="UP001066276"/>
    </source>
</evidence>
<keyword evidence="2" id="KW-1185">Reference proteome</keyword>
<comment type="caution">
    <text evidence="1">The sequence shown here is derived from an EMBL/GenBank/DDBJ whole genome shotgun (WGS) entry which is preliminary data.</text>
</comment>
<sequence length="145" mass="16827">MRDWREERQRVWRRLWQPARRHVVMQTGRLSCVRQGELRGTEQHVALMWYEDFQAGQSIDMSRGIVESKKDKVYGEHGLEREEGPALALVAALLEWSEDEWHCRPPKNVYTRGSGIKKAVGKAKKAGVARHGVPKSSRMYEDEIV</sequence>
<evidence type="ECO:0000313" key="1">
    <source>
        <dbReference type="EMBL" id="KAJ1116105.1"/>
    </source>
</evidence>
<proteinExistence type="predicted"/>
<dbReference type="Proteomes" id="UP001066276">
    <property type="component" value="Chromosome 8"/>
</dbReference>
<name>A0AAV7NTE1_PLEWA</name>
<dbReference type="AlphaFoldDB" id="A0AAV7NTE1"/>
<accession>A0AAV7NTE1</accession>
<organism evidence="1 2">
    <name type="scientific">Pleurodeles waltl</name>
    <name type="common">Iberian ribbed newt</name>
    <dbReference type="NCBI Taxonomy" id="8319"/>
    <lineage>
        <taxon>Eukaryota</taxon>
        <taxon>Metazoa</taxon>
        <taxon>Chordata</taxon>
        <taxon>Craniata</taxon>
        <taxon>Vertebrata</taxon>
        <taxon>Euteleostomi</taxon>
        <taxon>Amphibia</taxon>
        <taxon>Batrachia</taxon>
        <taxon>Caudata</taxon>
        <taxon>Salamandroidea</taxon>
        <taxon>Salamandridae</taxon>
        <taxon>Pleurodelinae</taxon>
        <taxon>Pleurodeles</taxon>
    </lineage>
</organism>
<reference evidence="1" key="1">
    <citation type="journal article" date="2022" name="bioRxiv">
        <title>Sequencing and chromosome-scale assembly of the giantPleurodeles waltlgenome.</title>
        <authorList>
            <person name="Brown T."/>
            <person name="Elewa A."/>
            <person name="Iarovenko S."/>
            <person name="Subramanian E."/>
            <person name="Araus A.J."/>
            <person name="Petzold A."/>
            <person name="Susuki M."/>
            <person name="Suzuki K.-i.T."/>
            <person name="Hayashi T."/>
            <person name="Toyoda A."/>
            <person name="Oliveira C."/>
            <person name="Osipova E."/>
            <person name="Leigh N.D."/>
            <person name="Simon A."/>
            <person name="Yun M.H."/>
        </authorList>
    </citation>
    <scope>NUCLEOTIDE SEQUENCE</scope>
    <source>
        <strain evidence="1">20211129_DDA</strain>
        <tissue evidence="1">Liver</tissue>
    </source>
</reference>